<dbReference type="GO" id="GO:0016020">
    <property type="term" value="C:membrane"/>
    <property type="evidence" value="ECO:0007669"/>
    <property type="project" value="TreeGrafter"/>
</dbReference>
<keyword evidence="3" id="KW-0443">Lipid metabolism</keyword>
<evidence type="ECO:0000259" key="5">
    <source>
        <dbReference type="Pfam" id="PF00501"/>
    </source>
</evidence>
<keyword evidence="2" id="KW-0276">Fatty acid metabolism</keyword>
<name>A0A964WRY7_9HYPH</name>
<dbReference type="RefSeq" id="WP_161138760.1">
    <property type="nucleotide sequence ID" value="NZ_SPKJ01000003.1"/>
</dbReference>
<dbReference type="PANTHER" id="PTHR43272">
    <property type="entry name" value="LONG-CHAIN-FATTY-ACID--COA LIGASE"/>
    <property type="match status" value="1"/>
</dbReference>
<dbReference type="EMBL" id="SPKJ01000003">
    <property type="protein sequence ID" value="MYZ46413.1"/>
    <property type="molecule type" value="Genomic_DNA"/>
</dbReference>
<comment type="caution">
    <text evidence="6">The sequence shown here is derived from an EMBL/GenBank/DDBJ whole genome shotgun (WGS) entry which is preliminary data.</text>
</comment>
<dbReference type="PANTHER" id="PTHR43272:SF32">
    <property type="entry name" value="AMP-DEPENDENT SYNTHETASE_LIGASE DOMAIN-CONTAINING PROTEIN"/>
    <property type="match status" value="1"/>
</dbReference>
<feature type="domain" description="AMP-dependent synthetase/ligase" evidence="5">
    <location>
        <begin position="19"/>
        <end position="448"/>
    </location>
</feature>
<dbReference type="Pfam" id="PF00501">
    <property type="entry name" value="AMP-binding"/>
    <property type="match status" value="1"/>
</dbReference>
<dbReference type="GO" id="GO:0004467">
    <property type="term" value="F:long-chain fatty acid-CoA ligase activity"/>
    <property type="evidence" value="ECO:0007669"/>
    <property type="project" value="UniProtKB-EC"/>
</dbReference>
<accession>A0A964WRY7</accession>
<sequence length="624" mass="70027">MNAELYKTAVETSFPARLAHWAQTTPDHVAFREKDQGIWKPTTWREYERRVQRFARGLQALGLKKGDRVAIASEDTPEWLISDLATETIGGVVVGIYPTNPSYELGYIVRHSECRLIVCGDQEQVDKVLDLPAGPDGVPTIEHIVCVDMKGMRQATDPRIISFDAVCEMADAVPEDQLREWWRNCLAEISPGDVNVIVYTSGTTGPPKGAQGTHRGALYTAHVAVEKLGLNQSNYTVLCYLPLCHLAERIFSIAMHLRTGGVVNFAESIDTVHIDLREIAPTVFLGVPRIWEKMQQSVLVKSQLSPPLVRWCFDRIFARAYARLEKRYARPQPSGAPGKMGAFEALEYFVMWLTMFRPIARYLGISHTRVRMCGAAPVSPETLKFFQILGLPVRQVYGLTESGGLTFMQDDSACMNGCVGIPLPGFSFKLADDGEVLIKGPSVFAGYLKDPEATARTFDPEQWLRSGDIAEFATEKEIRIIDRKKEIIITSGGKNIAPSEIENALRESIYIKEAIIVGDGRKFLSALIVLDIDTVGHWAQQNQIPYTTYRSLAVHPEVRKLITKDVDRANKRFARVENIRKFEILQKELDHDDGELTATQKVKRTIIEKKFAEEIARIYDEVSA</sequence>
<dbReference type="Gene3D" id="3.40.50.12780">
    <property type="entry name" value="N-terminal domain of ligase-like"/>
    <property type="match status" value="1"/>
</dbReference>
<evidence type="ECO:0000256" key="4">
    <source>
        <dbReference type="ARBA" id="ARBA00024484"/>
    </source>
</evidence>
<organism evidence="6 7">
    <name type="scientific">Propylenella binzhouense</name>
    <dbReference type="NCBI Taxonomy" id="2555902"/>
    <lineage>
        <taxon>Bacteria</taxon>
        <taxon>Pseudomonadati</taxon>
        <taxon>Pseudomonadota</taxon>
        <taxon>Alphaproteobacteria</taxon>
        <taxon>Hyphomicrobiales</taxon>
        <taxon>Propylenellaceae</taxon>
        <taxon>Propylenella</taxon>
    </lineage>
</organism>
<evidence type="ECO:0000256" key="1">
    <source>
        <dbReference type="ARBA" id="ARBA00022598"/>
    </source>
</evidence>
<dbReference type="InterPro" id="IPR045851">
    <property type="entry name" value="AMP-bd_C_sf"/>
</dbReference>
<proteinExistence type="predicted"/>
<gene>
    <name evidence="6" type="ORF">E4O86_01590</name>
</gene>
<dbReference type="Gene3D" id="3.30.300.30">
    <property type="match status" value="1"/>
</dbReference>
<evidence type="ECO:0000256" key="3">
    <source>
        <dbReference type="ARBA" id="ARBA00023098"/>
    </source>
</evidence>
<keyword evidence="7" id="KW-1185">Reference proteome</keyword>
<dbReference type="InterPro" id="IPR042099">
    <property type="entry name" value="ANL_N_sf"/>
</dbReference>
<evidence type="ECO:0000313" key="7">
    <source>
        <dbReference type="Proteomes" id="UP000773614"/>
    </source>
</evidence>
<dbReference type="InterPro" id="IPR000873">
    <property type="entry name" value="AMP-dep_synth/lig_dom"/>
</dbReference>
<evidence type="ECO:0000313" key="6">
    <source>
        <dbReference type="EMBL" id="MYZ46413.1"/>
    </source>
</evidence>
<protein>
    <submittedName>
        <fullName evidence="6">Long-chain fatty acid--CoA ligase</fullName>
    </submittedName>
</protein>
<dbReference type="OrthoDB" id="9803968at2"/>
<reference evidence="6" key="1">
    <citation type="submission" date="2019-03" db="EMBL/GenBank/DDBJ databases">
        <title>Afifella sp. nov., isolated from activated sludge.</title>
        <authorList>
            <person name="Li Q."/>
            <person name="Liu Y."/>
        </authorList>
    </citation>
    <scope>NUCLEOTIDE SEQUENCE</scope>
    <source>
        <strain evidence="6">L72</strain>
    </source>
</reference>
<dbReference type="PROSITE" id="PS00455">
    <property type="entry name" value="AMP_BINDING"/>
    <property type="match status" value="1"/>
</dbReference>
<evidence type="ECO:0000256" key="2">
    <source>
        <dbReference type="ARBA" id="ARBA00022832"/>
    </source>
</evidence>
<dbReference type="AlphaFoldDB" id="A0A964WRY7"/>
<keyword evidence="1 6" id="KW-0436">Ligase</keyword>
<dbReference type="Pfam" id="PF23562">
    <property type="entry name" value="AMP-binding_C_3"/>
    <property type="match status" value="1"/>
</dbReference>
<dbReference type="InterPro" id="IPR020845">
    <property type="entry name" value="AMP-binding_CS"/>
</dbReference>
<comment type="catalytic activity">
    <reaction evidence="4">
        <text>a long-chain fatty acid + ATP + CoA = a long-chain fatty acyl-CoA + AMP + diphosphate</text>
        <dbReference type="Rhea" id="RHEA:15421"/>
        <dbReference type="ChEBI" id="CHEBI:30616"/>
        <dbReference type="ChEBI" id="CHEBI:33019"/>
        <dbReference type="ChEBI" id="CHEBI:57287"/>
        <dbReference type="ChEBI" id="CHEBI:57560"/>
        <dbReference type="ChEBI" id="CHEBI:83139"/>
        <dbReference type="ChEBI" id="CHEBI:456215"/>
        <dbReference type="EC" id="6.2.1.3"/>
    </reaction>
    <physiologicalReaction direction="left-to-right" evidence="4">
        <dbReference type="Rhea" id="RHEA:15422"/>
    </physiologicalReaction>
</comment>
<dbReference type="SUPFAM" id="SSF56801">
    <property type="entry name" value="Acetyl-CoA synthetase-like"/>
    <property type="match status" value="1"/>
</dbReference>
<dbReference type="Proteomes" id="UP000773614">
    <property type="component" value="Unassembled WGS sequence"/>
</dbReference>